<dbReference type="Gene3D" id="3.40.1410.10">
    <property type="entry name" value="Chorismate lyase-like"/>
    <property type="match status" value="1"/>
</dbReference>
<dbReference type="SUPFAM" id="SSF64288">
    <property type="entry name" value="Chorismate lyase-like"/>
    <property type="match status" value="1"/>
</dbReference>
<evidence type="ECO:0000259" key="4">
    <source>
        <dbReference type="PROSITE" id="PS50949"/>
    </source>
</evidence>
<dbReference type="InterPro" id="IPR028978">
    <property type="entry name" value="Chorismate_lyase_/UTRA_dom_sf"/>
</dbReference>
<evidence type="ECO:0000256" key="2">
    <source>
        <dbReference type="ARBA" id="ARBA00023125"/>
    </source>
</evidence>
<evidence type="ECO:0000256" key="3">
    <source>
        <dbReference type="ARBA" id="ARBA00023163"/>
    </source>
</evidence>
<reference evidence="5 6" key="1">
    <citation type="submission" date="2021-01" db="EMBL/GenBank/DDBJ databases">
        <title>Actinoplanes sp. nov. LDG1-06 isolated from lichen.</title>
        <authorList>
            <person name="Saeng-In P."/>
            <person name="Phongsopitanun W."/>
            <person name="Kanchanasin P."/>
            <person name="Yuki M."/>
            <person name="Kudo T."/>
            <person name="Ohkuma M."/>
            <person name="Tanasupawat S."/>
        </authorList>
    </citation>
    <scope>NUCLEOTIDE SEQUENCE [LARGE SCALE GENOMIC DNA]</scope>
    <source>
        <strain evidence="5 6">LDG1-06</strain>
    </source>
</reference>
<keyword evidence="6" id="KW-1185">Reference proteome</keyword>
<dbReference type="InterPro" id="IPR050679">
    <property type="entry name" value="Bact_HTH_transcr_reg"/>
</dbReference>
<dbReference type="RefSeq" id="WP_203374046.1">
    <property type="nucleotide sequence ID" value="NZ_JAENHP010000001.1"/>
</dbReference>
<dbReference type="Pfam" id="PF00392">
    <property type="entry name" value="GntR"/>
    <property type="match status" value="1"/>
</dbReference>
<dbReference type="InterPro" id="IPR036388">
    <property type="entry name" value="WH-like_DNA-bd_sf"/>
</dbReference>
<sequence>MATEISRGATSPRYVAIAGELRDRITGEKLAPHTLMPSERELSETYGVSRMTARHALSLLESEGYVYRKPPRGTFVAEPRVPFHIGSFSDEIIRAGRRPAAQLLWAELRDPTTSAKAAFDLAEGEKVHALHRLRFADDEPIALETTYFPVALTPGLLDQPLTGSLWELLRLRYRIVPVSANATIQSIVIDDASCARLRVRSASAGILLTRYTYDDAGRCIEFARDVYRADRASFEVEARIPVPVEGEP</sequence>
<dbReference type="PROSITE" id="PS50949">
    <property type="entry name" value="HTH_GNTR"/>
    <property type="match status" value="1"/>
</dbReference>
<feature type="domain" description="HTH gntR-type" evidence="4">
    <location>
        <begin position="11"/>
        <end position="79"/>
    </location>
</feature>
<dbReference type="PANTHER" id="PTHR44846">
    <property type="entry name" value="MANNOSYL-D-GLYCERATE TRANSPORT/METABOLISM SYSTEM REPRESSOR MNGR-RELATED"/>
    <property type="match status" value="1"/>
</dbReference>
<dbReference type="Proteomes" id="UP000632138">
    <property type="component" value="Unassembled WGS sequence"/>
</dbReference>
<dbReference type="PRINTS" id="PR00035">
    <property type="entry name" value="HTHGNTR"/>
</dbReference>
<dbReference type="Pfam" id="PF07702">
    <property type="entry name" value="UTRA"/>
    <property type="match status" value="1"/>
</dbReference>
<proteinExistence type="predicted"/>
<dbReference type="SMART" id="SM00866">
    <property type="entry name" value="UTRA"/>
    <property type="match status" value="1"/>
</dbReference>
<evidence type="ECO:0000256" key="1">
    <source>
        <dbReference type="ARBA" id="ARBA00023015"/>
    </source>
</evidence>
<organism evidence="5 6">
    <name type="scientific">Paractinoplanes ovalisporus</name>
    <dbReference type="NCBI Taxonomy" id="2810368"/>
    <lineage>
        <taxon>Bacteria</taxon>
        <taxon>Bacillati</taxon>
        <taxon>Actinomycetota</taxon>
        <taxon>Actinomycetes</taxon>
        <taxon>Micromonosporales</taxon>
        <taxon>Micromonosporaceae</taxon>
        <taxon>Paractinoplanes</taxon>
    </lineage>
</organism>
<dbReference type="EMBL" id="JAENHP010000001">
    <property type="protein sequence ID" value="MBM2614126.1"/>
    <property type="molecule type" value="Genomic_DNA"/>
</dbReference>
<gene>
    <name evidence="5" type="ORF">JIG36_00975</name>
</gene>
<keyword evidence="3" id="KW-0804">Transcription</keyword>
<dbReference type="InterPro" id="IPR011663">
    <property type="entry name" value="UTRA"/>
</dbReference>
<keyword evidence="2" id="KW-0238">DNA-binding</keyword>
<keyword evidence="1" id="KW-0805">Transcription regulation</keyword>
<dbReference type="InterPro" id="IPR036390">
    <property type="entry name" value="WH_DNA-bd_sf"/>
</dbReference>
<dbReference type="SMART" id="SM00345">
    <property type="entry name" value="HTH_GNTR"/>
    <property type="match status" value="1"/>
</dbReference>
<dbReference type="InterPro" id="IPR000524">
    <property type="entry name" value="Tscrpt_reg_HTH_GntR"/>
</dbReference>
<accession>A0ABS2A2R1</accession>
<dbReference type="SUPFAM" id="SSF46785">
    <property type="entry name" value="Winged helix' DNA-binding domain"/>
    <property type="match status" value="1"/>
</dbReference>
<dbReference type="PANTHER" id="PTHR44846:SF1">
    <property type="entry name" value="MANNOSYL-D-GLYCERATE TRANSPORT_METABOLISM SYSTEM REPRESSOR MNGR-RELATED"/>
    <property type="match status" value="1"/>
</dbReference>
<evidence type="ECO:0000313" key="5">
    <source>
        <dbReference type="EMBL" id="MBM2614126.1"/>
    </source>
</evidence>
<evidence type="ECO:0000313" key="6">
    <source>
        <dbReference type="Proteomes" id="UP000632138"/>
    </source>
</evidence>
<dbReference type="CDD" id="cd07377">
    <property type="entry name" value="WHTH_GntR"/>
    <property type="match status" value="1"/>
</dbReference>
<protein>
    <submittedName>
        <fullName evidence="5">GntR family transcriptional regulator</fullName>
    </submittedName>
</protein>
<name>A0ABS2A2R1_9ACTN</name>
<dbReference type="Gene3D" id="1.10.10.10">
    <property type="entry name" value="Winged helix-like DNA-binding domain superfamily/Winged helix DNA-binding domain"/>
    <property type="match status" value="1"/>
</dbReference>
<comment type="caution">
    <text evidence="5">The sequence shown here is derived from an EMBL/GenBank/DDBJ whole genome shotgun (WGS) entry which is preliminary data.</text>
</comment>